<dbReference type="InterPro" id="IPR037524">
    <property type="entry name" value="PA14/GLEYA"/>
</dbReference>
<dbReference type="PANTHER" id="PTHR42721">
    <property type="entry name" value="SUGAR HYDROLASE-RELATED"/>
    <property type="match status" value="1"/>
</dbReference>
<dbReference type="SUPFAM" id="SSF51445">
    <property type="entry name" value="(Trans)glycosidases"/>
    <property type="match status" value="1"/>
</dbReference>
<evidence type="ECO:0000259" key="5">
    <source>
        <dbReference type="PROSITE" id="PS51820"/>
    </source>
</evidence>
<proteinExistence type="inferred from homology"/>
<dbReference type="InterPro" id="IPR002772">
    <property type="entry name" value="Glyco_hydro_3_C"/>
</dbReference>
<dbReference type="PRINTS" id="PR00133">
    <property type="entry name" value="GLHYDRLASE3"/>
</dbReference>
<name>A0A560H411_9PROT</name>
<dbReference type="InterPro" id="IPR036962">
    <property type="entry name" value="Glyco_hydro_3_N_sf"/>
</dbReference>
<feature type="domain" description="PA14" evidence="5">
    <location>
        <begin position="462"/>
        <end position="610"/>
    </location>
</feature>
<dbReference type="InterPro" id="IPR017853">
    <property type="entry name" value="GH"/>
</dbReference>
<gene>
    <name evidence="6" type="ORF">FBZ90_10879</name>
</gene>
<protein>
    <submittedName>
        <fullName evidence="6">Beta-glucosidase</fullName>
    </submittedName>
</protein>
<dbReference type="SUPFAM" id="SSF56988">
    <property type="entry name" value="Anthrax protective antigen"/>
    <property type="match status" value="1"/>
</dbReference>
<dbReference type="SMART" id="SM00758">
    <property type="entry name" value="PA14"/>
    <property type="match status" value="1"/>
</dbReference>
<evidence type="ECO:0000313" key="7">
    <source>
        <dbReference type="Proteomes" id="UP000315751"/>
    </source>
</evidence>
<dbReference type="InterPro" id="IPR001764">
    <property type="entry name" value="Glyco_hydro_3_N"/>
</dbReference>
<evidence type="ECO:0000313" key="6">
    <source>
        <dbReference type="EMBL" id="TWB41055.1"/>
    </source>
</evidence>
<dbReference type="EMBL" id="VITR01000008">
    <property type="protein sequence ID" value="TWB41055.1"/>
    <property type="molecule type" value="Genomic_DNA"/>
</dbReference>
<organism evidence="6 7">
    <name type="scientific">Nitrospirillum amazonense</name>
    <dbReference type="NCBI Taxonomy" id="28077"/>
    <lineage>
        <taxon>Bacteria</taxon>
        <taxon>Pseudomonadati</taxon>
        <taxon>Pseudomonadota</taxon>
        <taxon>Alphaproteobacteria</taxon>
        <taxon>Rhodospirillales</taxon>
        <taxon>Azospirillaceae</taxon>
        <taxon>Nitrospirillum</taxon>
    </lineage>
</organism>
<dbReference type="RefSeq" id="WP_211102053.1">
    <property type="nucleotide sequence ID" value="NZ_VITR01000008.1"/>
</dbReference>
<dbReference type="GO" id="GO:0046556">
    <property type="term" value="F:alpha-L-arabinofuranosidase activity"/>
    <property type="evidence" value="ECO:0007669"/>
    <property type="project" value="TreeGrafter"/>
</dbReference>
<keyword evidence="7" id="KW-1185">Reference proteome</keyword>
<dbReference type="SUPFAM" id="SSF52279">
    <property type="entry name" value="Beta-D-glucan exohydrolase, C-terminal domain"/>
    <property type="match status" value="1"/>
</dbReference>
<dbReference type="Pfam" id="PF07691">
    <property type="entry name" value="PA14"/>
    <property type="match status" value="1"/>
</dbReference>
<dbReference type="Gene3D" id="2.60.40.10">
    <property type="entry name" value="Immunoglobulins"/>
    <property type="match status" value="1"/>
</dbReference>
<dbReference type="GO" id="GO:0045493">
    <property type="term" value="P:xylan catabolic process"/>
    <property type="evidence" value="ECO:0007669"/>
    <property type="project" value="InterPro"/>
</dbReference>
<dbReference type="Pfam" id="PF00933">
    <property type="entry name" value="Glyco_hydro_3"/>
    <property type="match status" value="1"/>
</dbReference>
<evidence type="ECO:0000256" key="1">
    <source>
        <dbReference type="ARBA" id="ARBA00005336"/>
    </source>
</evidence>
<dbReference type="InterPro" id="IPR013783">
    <property type="entry name" value="Ig-like_fold"/>
</dbReference>
<dbReference type="AlphaFoldDB" id="A0A560H411"/>
<dbReference type="Pfam" id="PF14310">
    <property type="entry name" value="Fn3-like"/>
    <property type="match status" value="1"/>
</dbReference>
<dbReference type="PROSITE" id="PS51820">
    <property type="entry name" value="PA14"/>
    <property type="match status" value="1"/>
</dbReference>
<dbReference type="InterPro" id="IPR011658">
    <property type="entry name" value="PA14_dom"/>
</dbReference>
<dbReference type="InterPro" id="IPR026891">
    <property type="entry name" value="Fn3-like"/>
</dbReference>
<sequence length="882" mass="93470">MRARFARGRAAAWGLLLALALPTGAWSQTGTAPSDADALVSRMTLAEKIGQIQSAAPAIPHLGVPAYEWWNEGLHGVARAGYATVFPQAIGLAATWDTDLLRRVGDTVSTEARAKYNVAGGAAGAKADHDRYQGLTIWSPNINIFRDPRWGRGQETYGEDPYLTGRLGVAFIQGIQGPDPAHPKAIATAKHFVVHSGPEAGRHSFDIDVAPHDLEATYLPAFRAAVTEGQVGSIMCAYNALHGTPVCADPELLNGRLRRDWGFKGYVVSDCDAVDDMTRFHHYRADNAASAAAAVLAGTDLNCGGGGRYAYADLGAAVSQGLVTEGAVDQAARRVMAARARLGAFAATDPYADIGAERIDDVNARALALEAARKSIVLLKNRNNALPLAPGTNLAVVGPNADALGVLEANYHGTAVQAYTPLAALRMAPGLGTIRYAQGSALAEGVPVLVPETALRTGAGSGAEAGLTGDYFDSLDFSGEPQVTRTDRTIDFDWDKVPPVPGMDARRYAVRWTGLLVPPGPGDYTLAVRVDRCFDCRGHDPIRLYLDGRLVLDDPGTGKDSDLMVPLHVEGTSPHRLRLELVHSGQDQGVRLMWLAPAEVQRAEAVAATKGAGAIIAFVGLSPDVEGEELGIAVPGFDGGDRTDIGLPLPQRQLLEALAATGKPLVVVLMSGSAVALTWAQDHADAILAAWYPGERGGRAIAETLTGSNNPSGRLPVTFYRSVRDLPAFVDYAMTGRTYRYFEGTPLYPFGFGLSYTRFAYDDLALSTAELTAGQPLAASATVRNVGDHPGDEVVQLYITPPAGALAPRRMLAGFQRVHLEPGESKRVTFAVQPRDLSGVDAAGNRAVEAGRYQVFVGGGQPDFTTGLEKSVDIQGRQVLPK</sequence>
<accession>A0A560H411</accession>
<keyword evidence="3" id="KW-0378">Hydrolase</keyword>
<dbReference type="PANTHER" id="PTHR42721:SF3">
    <property type="entry name" value="BETA-D-XYLOSIDASE 5-RELATED"/>
    <property type="match status" value="1"/>
</dbReference>
<feature type="signal peptide" evidence="4">
    <location>
        <begin position="1"/>
        <end position="27"/>
    </location>
</feature>
<reference evidence="6 7" key="1">
    <citation type="submission" date="2019-06" db="EMBL/GenBank/DDBJ databases">
        <title>Genomic Encyclopedia of Type Strains, Phase IV (KMG-V): Genome sequencing to study the core and pangenomes of soil and plant-associated prokaryotes.</title>
        <authorList>
            <person name="Whitman W."/>
        </authorList>
    </citation>
    <scope>NUCLEOTIDE SEQUENCE [LARGE SCALE GENOMIC DNA]</scope>
    <source>
        <strain evidence="6 7">BR 11622</strain>
    </source>
</reference>
<comment type="similarity">
    <text evidence="1">Belongs to the glycosyl hydrolase 3 family.</text>
</comment>
<dbReference type="SMART" id="SM01217">
    <property type="entry name" value="Fn3_like"/>
    <property type="match status" value="1"/>
</dbReference>
<dbReference type="InterPro" id="IPR036881">
    <property type="entry name" value="Glyco_hydro_3_C_sf"/>
</dbReference>
<feature type="chain" id="PRO_5021762422" evidence="4">
    <location>
        <begin position="28"/>
        <end position="882"/>
    </location>
</feature>
<evidence type="ECO:0000256" key="3">
    <source>
        <dbReference type="ARBA" id="ARBA00022801"/>
    </source>
</evidence>
<dbReference type="Proteomes" id="UP000315751">
    <property type="component" value="Unassembled WGS sequence"/>
</dbReference>
<keyword evidence="2 4" id="KW-0732">Signal</keyword>
<evidence type="ECO:0000256" key="4">
    <source>
        <dbReference type="SAM" id="SignalP"/>
    </source>
</evidence>
<dbReference type="GO" id="GO:0009044">
    <property type="term" value="F:xylan 1,4-beta-xylosidase activity"/>
    <property type="evidence" value="ECO:0007669"/>
    <property type="project" value="InterPro"/>
</dbReference>
<dbReference type="Gene3D" id="3.20.20.300">
    <property type="entry name" value="Glycoside hydrolase, family 3, N-terminal domain"/>
    <property type="match status" value="1"/>
</dbReference>
<dbReference type="Pfam" id="PF01915">
    <property type="entry name" value="Glyco_hydro_3_C"/>
    <property type="match status" value="1"/>
</dbReference>
<comment type="caution">
    <text evidence="6">The sequence shown here is derived from an EMBL/GenBank/DDBJ whole genome shotgun (WGS) entry which is preliminary data.</text>
</comment>
<evidence type="ECO:0000256" key="2">
    <source>
        <dbReference type="ARBA" id="ARBA00022729"/>
    </source>
</evidence>
<dbReference type="Gene3D" id="3.40.50.1700">
    <property type="entry name" value="Glycoside hydrolase family 3 C-terminal domain"/>
    <property type="match status" value="2"/>
</dbReference>
<dbReference type="InterPro" id="IPR044993">
    <property type="entry name" value="BXL"/>
</dbReference>
<dbReference type="GO" id="GO:0031222">
    <property type="term" value="P:arabinan catabolic process"/>
    <property type="evidence" value="ECO:0007669"/>
    <property type="project" value="TreeGrafter"/>
</dbReference>